<keyword evidence="3" id="KW-1185">Reference proteome</keyword>
<feature type="signal peptide" evidence="1">
    <location>
        <begin position="1"/>
        <end position="25"/>
    </location>
</feature>
<sequence>MGMFRTDLAFVIFLVLPAHWRCSTCSYTCNHFQQWLNYRISLAMYYIHIILLRFSGEVVLSSQKFKVPHAKTD</sequence>
<evidence type="ECO:0008006" key="4">
    <source>
        <dbReference type="Google" id="ProtNLM"/>
    </source>
</evidence>
<organism evidence="2 3">
    <name type="scientific">Lentinula aff. detonsa</name>
    <dbReference type="NCBI Taxonomy" id="2804958"/>
    <lineage>
        <taxon>Eukaryota</taxon>
        <taxon>Fungi</taxon>
        <taxon>Dikarya</taxon>
        <taxon>Basidiomycota</taxon>
        <taxon>Agaricomycotina</taxon>
        <taxon>Agaricomycetes</taxon>
        <taxon>Agaricomycetidae</taxon>
        <taxon>Agaricales</taxon>
        <taxon>Marasmiineae</taxon>
        <taxon>Omphalotaceae</taxon>
        <taxon>Lentinula</taxon>
    </lineage>
</organism>
<dbReference type="AlphaFoldDB" id="A0AA38NBW9"/>
<dbReference type="Proteomes" id="UP001163798">
    <property type="component" value="Unassembled WGS sequence"/>
</dbReference>
<evidence type="ECO:0000256" key="1">
    <source>
        <dbReference type="SAM" id="SignalP"/>
    </source>
</evidence>
<comment type="caution">
    <text evidence="2">The sequence shown here is derived from an EMBL/GenBank/DDBJ whole genome shotgun (WGS) entry which is preliminary data.</text>
</comment>
<accession>A0AA38NBW9</accession>
<evidence type="ECO:0000313" key="2">
    <source>
        <dbReference type="EMBL" id="KAJ3782236.1"/>
    </source>
</evidence>
<gene>
    <name evidence="2" type="ORF">GGU10DRAFT_84385</name>
</gene>
<protein>
    <recommendedName>
        <fullName evidence="4">Secreted protein</fullName>
    </recommendedName>
</protein>
<keyword evidence="1" id="KW-0732">Signal</keyword>
<evidence type="ECO:0000313" key="3">
    <source>
        <dbReference type="Proteomes" id="UP001163798"/>
    </source>
</evidence>
<proteinExistence type="predicted"/>
<feature type="chain" id="PRO_5041318331" description="Secreted protein" evidence="1">
    <location>
        <begin position="26"/>
        <end position="73"/>
    </location>
</feature>
<dbReference type="EMBL" id="MU793490">
    <property type="protein sequence ID" value="KAJ3782236.1"/>
    <property type="molecule type" value="Genomic_DNA"/>
</dbReference>
<name>A0AA38NBW9_9AGAR</name>
<reference evidence="2" key="1">
    <citation type="submission" date="2022-08" db="EMBL/GenBank/DDBJ databases">
        <authorList>
            <consortium name="DOE Joint Genome Institute"/>
            <person name="Min B."/>
            <person name="Riley R."/>
            <person name="Sierra-Patev S."/>
            <person name="Naranjo-Ortiz M."/>
            <person name="Looney B."/>
            <person name="Konkel Z."/>
            <person name="Slot J.C."/>
            <person name="Sakamoto Y."/>
            <person name="Steenwyk J.L."/>
            <person name="Rokas A."/>
            <person name="Carro J."/>
            <person name="Camarero S."/>
            <person name="Ferreira P."/>
            <person name="Molpeceres G."/>
            <person name="Ruiz-Duenas F.J."/>
            <person name="Serrano A."/>
            <person name="Henrissat B."/>
            <person name="Drula E."/>
            <person name="Hughes K.W."/>
            <person name="Mata J.L."/>
            <person name="Ishikawa N.K."/>
            <person name="Vargas-Isla R."/>
            <person name="Ushijima S."/>
            <person name="Smith C.A."/>
            <person name="Ahrendt S."/>
            <person name="Andreopoulos W."/>
            <person name="He G."/>
            <person name="Labutti K."/>
            <person name="Lipzen A."/>
            <person name="Ng V."/>
            <person name="Sandor L."/>
            <person name="Barry K."/>
            <person name="Martinez A.T."/>
            <person name="Xiao Y."/>
            <person name="Gibbons J.G."/>
            <person name="Terashima K."/>
            <person name="Hibbett D.S."/>
            <person name="Grigoriev I.V."/>
        </authorList>
    </citation>
    <scope>NUCLEOTIDE SEQUENCE</scope>
    <source>
        <strain evidence="2">TFB10291</strain>
    </source>
</reference>